<evidence type="ECO:0000313" key="3">
    <source>
        <dbReference type="EMBL" id="KAJ2893441.1"/>
    </source>
</evidence>
<dbReference type="EMBL" id="JAKWBI020000605">
    <property type="protein sequence ID" value="KAJ2893441.1"/>
    <property type="molecule type" value="Genomic_DNA"/>
</dbReference>
<name>A0AAD5WNH8_9PEZI</name>
<comment type="caution">
    <text evidence="3">The sequence shown here is derived from an EMBL/GenBank/DDBJ whole genome shotgun (WGS) entry which is preliminary data.</text>
</comment>
<feature type="transmembrane region" description="Helical" evidence="2">
    <location>
        <begin position="217"/>
        <end position="235"/>
    </location>
</feature>
<feature type="region of interest" description="Disordered" evidence="1">
    <location>
        <begin position="172"/>
        <end position="200"/>
    </location>
</feature>
<keyword evidence="2" id="KW-0472">Membrane</keyword>
<evidence type="ECO:0000256" key="2">
    <source>
        <dbReference type="SAM" id="Phobius"/>
    </source>
</evidence>
<accession>A0AAD5WNH8</accession>
<keyword evidence="2" id="KW-0812">Transmembrane</keyword>
<protein>
    <submittedName>
        <fullName evidence="3">Uncharacterized protein</fullName>
    </submittedName>
</protein>
<dbReference type="Proteomes" id="UP001201980">
    <property type="component" value="Unassembled WGS sequence"/>
</dbReference>
<feature type="region of interest" description="Disordered" evidence="1">
    <location>
        <begin position="441"/>
        <end position="462"/>
    </location>
</feature>
<sequence>MRKRHDDCVKVPPSKDDMRLVKQTFRGPRWRFDTFQGWLEHKLLGQVVLKALLGADQGDKSKANGILMAVQKANDEFDPHSVSREEKKVRECVYSAYDNIGDGDFHNEREYEAYVKGVNGVAQAILSGSPSEKREAIEVLEMENPGHYASVMALQSSTGSAWRSPKKQRSWVDEGYGSSPGKSLTAPSYPPSYSSRSRVSSGREAEMPCSVKAGISSYSYIIMGCLFLLAVDFVLTEVGVMEKYKAIVADVFRGPDGLKFQTYSGTIAIDTPSRFWESEQSCISIEATPEADDYMESNTAEFLRLHEQFPEWLLQTVHIGRALEVVGDDLKKIRHHVSRRNASLVQHKPSDTWPMLEMQLYNVRADVKTLYTSASHLRVAANRTADPAESIAAARMNSLCLDPTLEPRDDLNCGCHDLPARTTVCQRGPYDPLPKAKRYVDNQKDKEELKRRNRGETRGKKDGKGERMIFSYCMDWAWGWGQYLAQGSVDEKNHVWGPHYSLVVRAERIENMKMGVAFASYSANTLKRLVEFHDIFQAHVDAVSRSMAKFSEDAEALLAWLLLKEEEGAPWDDGNKCGKCVGGALEEEAKNEVENASDLSRKLEPMQRLEFGREFERGKYRLSCKDVCNVLIVQERLKTLTKWAGDLGDSVQGGYMKHTRNLIDCASRGFGRWRWEREPVALLQSLEGVGIAATGLAPVRFEILQIRAFNAYLEMVGKRVDEIADAFTLAYRDFVYYASVWEDEGWMPSTHEL</sequence>
<dbReference type="AlphaFoldDB" id="A0AAD5WNH8"/>
<proteinExistence type="predicted"/>
<keyword evidence="2" id="KW-1133">Transmembrane helix</keyword>
<gene>
    <name evidence="3" type="ORF">MKZ38_008676</name>
</gene>
<reference evidence="3" key="1">
    <citation type="submission" date="2022-07" db="EMBL/GenBank/DDBJ databases">
        <title>Draft genome sequence of Zalerion maritima ATCC 34329, a (micro)plastics degrading marine fungus.</title>
        <authorList>
            <person name="Paco A."/>
            <person name="Goncalves M.F.M."/>
            <person name="Rocha-Santos T.A.P."/>
            <person name="Alves A."/>
        </authorList>
    </citation>
    <scope>NUCLEOTIDE SEQUENCE</scope>
    <source>
        <strain evidence="3">ATCC 34329</strain>
    </source>
</reference>
<evidence type="ECO:0000313" key="4">
    <source>
        <dbReference type="Proteomes" id="UP001201980"/>
    </source>
</evidence>
<keyword evidence="4" id="KW-1185">Reference proteome</keyword>
<organism evidence="3 4">
    <name type="scientific">Zalerion maritima</name>
    <dbReference type="NCBI Taxonomy" id="339359"/>
    <lineage>
        <taxon>Eukaryota</taxon>
        <taxon>Fungi</taxon>
        <taxon>Dikarya</taxon>
        <taxon>Ascomycota</taxon>
        <taxon>Pezizomycotina</taxon>
        <taxon>Sordariomycetes</taxon>
        <taxon>Lulworthiomycetidae</taxon>
        <taxon>Lulworthiales</taxon>
        <taxon>Lulworthiaceae</taxon>
        <taxon>Zalerion</taxon>
    </lineage>
</organism>
<feature type="compositionally biased region" description="Low complexity" evidence="1">
    <location>
        <begin position="191"/>
        <end position="200"/>
    </location>
</feature>
<evidence type="ECO:0000256" key="1">
    <source>
        <dbReference type="SAM" id="MobiDB-lite"/>
    </source>
</evidence>